<evidence type="ECO:0000256" key="14">
    <source>
        <dbReference type="SAM" id="Phobius"/>
    </source>
</evidence>
<dbReference type="SMART" id="SM00181">
    <property type="entry name" value="EGF"/>
    <property type="match status" value="2"/>
</dbReference>
<evidence type="ECO:0000259" key="15">
    <source>
        <dbReference type="PROSITE" id="PS50022"/>
    </source>
</evidence>
<evidence type="ECO:0000256" key="6">
    <source>
        <dbReference type="ARBA" id="ARBA00022729"/>
    </source>
</evidence>
<dbReference type="CDD" id="cd00110">
    <property type="entry name" value="LamG"/>
    <property type="match status" value="4"/>
</dbReference>
<dbReference type="PROSITE" id="PS01285">
    <property type="entry name" value="FA58C_1"/>
    <property type="match status" value="1"/>
</dbReference>
<comment type="function">
    <text evidence="1">May play a role in the correct development and proper functioning of the peripheral and central nervous system and be involved in cell adhesion and intercellular communication.</text>
</comment>
<reference evidence="19" key="2">
    <citation type="submission" date="2025-08" db="UniProtKB">
        <authorList>
            <consortium name="Ensembl"/>
        </authorList>
    </citation>
    <scope>IDENTIFICATION</scope>
</reference>
<dbReference type="Gene3D" id="2.60.120.260">
    <property type="entry name" value="Galactose-binding domain-like"/>
    <property type="match status" value="1"/>
</dbReference>
<dbReference type="InterPro" id="IPR001791">
    <property type="entry name" value="Laminin_G"/>
</dbReference>
<proteinExistence type="inferred from homology"/>
<keyword evidence="8 14" id="KW-1133">Transmembrane helix</keyword>
<dbReference type="Pfam" id="PF00008">
    <property type="entry name" value="EGF"/>
    <property type="match status" value="1"/>
</dbReference>
<keyword evidence="20" id="KW-1185">Reference proteome</keyword>
<feature type="region of interest" description="Disordered" evidence="13">
    <location>
        <begin position="74"/>
        <end position="102"/>
    </location>
</feature>
<keyword evidence="9 14" id="KW-0472">Membrane</keyword>
<evidence type="ECO:0000259" key="16">
    <source>
        <dbReference type="PROSITE" id="PS50025"/>
    </source>
</evidence>
<dbReference type="PROSITE" id="PS50022">
    <property type="entry name" value="FA58C_3"/>
    <property type="match status" value="1"/>
</dbReference>
<keyword evidence="5 14" id="KW-0812">Transmembrane</keyword>
<keyword evidence="4 11" id="KW-0245">EGF-like domain</keyword>
<evidence type="ECO:0000256" key="7">
    <source>
        <dbReference type="ARBA" id="ARBA00022737"/>
    </source>
</evidence>
<dbReference type="SMART" id="SM00282">
    <property type="entry name" value="LamG"/>
    <property type="match status" value="4"/>
</dbReference>
<gene>
    <name evidence="19" type="primary">LOC108924280</name>
</gene>
<feature type="domain" description="Laminin G" evidence="16">
    <location>
        <begin position="215"/>
        <end position="396"/>
    </location>
</feature>
<evidence type="ECO:0000313" key="20">
    <source>
        <dbReference type="Proteomes" id="UP000694397"/>
    </source>
</evidence>
<keyword evidence="6" id="KW-0732">Signal</keyword>
<feature type="domain" description="EGF-like" evidence="17">
    <location>
        <begin position="580"/>
        <end position="617"/>
    </location>
</feature>
<evidence type="ECO:0000256" key="9">
    <source>
        <dbReference type="ARBA" id="ARBA00023136"/>
    </source>
</evidence>
<dbReference type="SMART" id="SM00231">
    <property type="entry name" value="FA58C"/>
    <property type="match status" value="1"/>
</dbReference>
<reference evidence="19" key="3">
    <citation type="submission" date="2025-09" db="UniProtKB">
        <authorList>
            <consortium name="Ensembl"/>
        </authorList>
    </citation>
    <scope>IDENTIFICATION</scope>
</reference>
<evidence type="ECO:0000256" key="2">
    <source>
        <dbReference type="ARBA" id="ARBA00004479"/>
    </source>
</evidence>
<dbReference type="PROSITE" id="PS01286">
    <property type="entry name" value="FA58C_2"/>
    <property type="match status" value="1"/>
</dbReference>
<dbReference type="GeneTree" id="ENSGT00940000160532"/>
<dbReference type="InterPro" id="IPR000421">
    <property type="entry name" value="FA58C"/>
</dbReference>
<feature type="domain" description="Fibrinogen C-terminal" evidence="18">
    <location>
        <begin position="616"/>
        <end position="668"/>
    </location>
</feature>
<keyword evidence="10 12" id="KW-1015">Disulfide bond</keyword>
<accession>A0A8C9V128</accession>
<evidence type="ECO:0000256" key="8">
    <source>
        <dbReference type="ARBA" id="ARBA00022989"/>
    </source>
</evidence>
<dbReference type="InterPro" id="IPR000742">
    <property type="entry name" value="EGF"/>
</dbReference>
<dbReference type="InterPro" id="IPR008979">
    <property type="entry name" value="Galactose-bd-like_sf"/>
</dbReference>
<dbReference type="SUPFAM" id="SSF49785">
    <property type="entry name" value="Galactose-binding domain-like"/>
    <property type="match status" value="1"/>
</dbReference>
<feature type="domain" description="EGF-like" evidence="17">
    <location>
        <begin position="991"/>
        <end position="1029"/>
    </location>
</feature>
<keyword evidence="7" id="KW-0677">Repeat</keyword>
<dbReference type="GO" id="GO:0016020">
    <property type="term" value="C:membrane"/>
    <property type="evidence" value="ECO:0007669"/>
    <property type="project" value="UniProtKB-SubCell"/>
</dbReference>
<dbReference type="Gene3D" id="2.60.120.1000">
    <property type="match status" value="1"/>
</dbReference>
<evidence type="ECO:0000256" key="11">
    <source>
        <dbReference type="PROSITE-ProRule" id="PRU00076"/>
    </source>
</evidence>
<evidence type="ECO:0000256" key="1">
    <source>
        <dbReference type="ARBA" id="ARBA00003165"/>
    </source>
</evidence>
<feature type="transmembrane region" description="Helical" evidence="14">
    <location>
        <begin position="1270"/>
        <end position="1295"/>
    </location>
</feature>
<sequence>MRRRLDVFAHRVGIQGGVDSGGNMEGPSPCGSCALSLTLLGAISVFSVLGVFSSALAATNYNCESPLASTLPATSFESSSQSSDSHSPRFARLNRRDGGGGWAPRWSDRSRWLQVDLRDRVEVTGIATQGRYGSSDWVTSYMLLFSDMGQAWKQYRQDDGVGTFPGNANADGVVLHKLLHSIRTRFLRFVPLDWNPSGWVGLRVEVYGCSYKSDVADFDGRSSLLYRFNQKSMSTVKDVISLKFKSQQGEGVLVHGEGQRGDYITLELHRGRLALHLNLDDAKLHPSSGHMPVTLGSLLDDQHWHSVLIERFNKHVNFTVDRHTQHFRTRGDGDSLEVDYELSFGGIPLPGKPGTFLRKNFHGCMENLYYNGVNIIDLAKRRKPQIYSVGNVTFSCSEPRLMVTTFLNSGSSFLQLPTQASLEGLSIRFQFRTWNQDGLLMSFQLNRNPERLILQLGSGQLRVSYCHSALQKSEITIGDQLNDGLWHSLSLETRGLKLQLTLDSEPTSTMELRERGQTVSDFFFGGCPGTSEDLGCRNPTLGFQGCLRLMIINNHIVDLFQVQQGLLGNYSELQFDTCGIQDRCLPNMCEHGGRCFQSWTNFYCDCSGTGYMGATCHNSIYEPSCEAYRQAGSASGYFTIDPDGSGPLGSALVYCNMTEDKVWTVVTHNNTELMKVKGSTLQRPYTMRFNYSASTEQLSTLVTKSEHCQQEVVYRCRKSRLFNTWDGTPLSWWVDRSGERRTYWGGFLPGVQQCSCSLDENCIDMNYFCNCDADRESWANDTGILSYKDHLPVSEITIGDTNRTGSEAAYRIGPLHCYGDRFFWNAASFYQESSYLHFPTLQAELSTDISFYFKTTAPTGIFLENLGIRDFIRVELSSPSTVTFSFDVGNGPVVLAAKSHVPLNDKQWHYVRAERNVKEASLQVDQLPLRYAEAPADGHRRLQLNSQLFVGGTASRQHGFLGCIRALSTNGLTLDLEERAKMTPGVSAGCPGHCSGHSSLCSNRGRCIERNSGYACDCTHSAYGGPHCKKEVSMSFETGSSVVYTFQEPFSVMRNGSAQSSPTSHAQSSRFRENVALSFRTTQIPAMLLAVTTFYQEYMAIILAHNGSLQIWYRLNREWRPDVFIPTPENLADGQLHWVRVHREGRDVYAQIDKDINQKYSLSSEVELNTIRSLTLGKVTGNFGMEEEVMQAGSKGFVGCLSSVQFNNVVPLKAALLNRGSSLVSIRGRMFESNCGASADVTTSHSLSDHLEKVDRGKEPLKNATQSDPAVIGGVIAAVVFISLCVGAVVTRILFQNRQAEQLAAVKEKEHRRGLEQAYRTELDLQNSIRGSRKEYFI</sequence>
<evidence type="ECO:0000256" key="13">
    <source>
        <dbReference type="SAM" id="MobiDB-lite"/>
    </source>
</evidence>
<organism evidence="19 20">
    <name type="scientific">Scleropages formosus</name>
    <name type="common">Asian bonytongue</name>
    <name type="synonym">Osteoglossum formosum</name>
    <dbReference type="NCBI Taxonomy" id="113540"/>
    <lineage>
        <taxon>Eukaryota</taxon>
        <taxon>Metazoa</taxon>
        <taxon>Chordata</taxon>
        <taxon>Craniata</taxon>
        <taxon>Vertebrata</taxon>
        <taxon>Euteleostomi</taxon>
        <taxon>Actinopterygii</taxon>
        <taxon>Neopterygii</taxon>
        <taxon>Teleostei</taxon>
        <taxon>Osteoglossocephala</taxon>
        <taxon>Osteoglossomorpha</taxon>
        <taxon>Osteoglossiformes</taxon>
        <taxon>Osteoglossidae</taxon>
        <taxon>Scleropages</taxon>
    </lineage>
</organism>
<dbReference type="CDD" id="cd00054">
    <property type="entry name" value="EGF_CA"/>
    <property type="match status" value="1"/>
</dbReference>
<dbReference type="InterPro" id="IPR036056">
    <property type="entry name" value="Fibrinogen-like_C"/>
</dbReference>
<feature type="domain" description="Laminin G" evidence="16">
    <location>
        <begin position="403"/>
        <end position="578"/>
    </location>
</feature>
<dbReference type="PROSITE" id="PS50025">
    <property type="entry name" value="LAM_G_DOMAIN"/>
    <property type="match status" value="4"/>
</dbReference>
<feature type="domain" description="Laminin G" evidence="16">
    <location>
        <begin position="1047"/>
        <end position="1235"/>
    </location>
</feature>
<comment type="subcellular location">
    <subcellularLocation>
        <location evidence="2">Membrane</location>
        <topology evidence="2">Single-pass type I membrane protein</topology>
    </subcellularLocation>
</comment>
<dbReference type="Proteomes" id="UP000694397">
    <property type="component" value="Chromosome 21"/>
</dbReference>
<feature type="domain" description="Laminin G" evidence="16">
    <location>
        <begin position="825"/>
        <end position="990"/>
    </location>
</feature>
<dbReference type="FunFam" id="2.60.120.200:FF:000026">
    <property type="entry name" value="contactin-associated protein-like 4 isoform X1"/>
    <property type="match status" value="1"/>
</dbReference>
<dbReference type="CDD" id="cd00057">
    <property type="entry name" value="FA58C"/>
    <property type="match status" value="1"/>
</dbReference>
<reference evidence="19 20" key="1">
    <citation type="submission" date="2019-04" db="EMBL/GenBank/DDBJ databases">
        <authorList>
            <consortium name="Wellcome Sanger Institute Data Sharing"/>
        </authorList>
    </citation>
    <scope>NUCLEOTIDE SEQUENCE [LARGE SCALE GENOMIC DNA]</scope>
</reference>
<protein>
    <submittedName>
        <fullName evidence="19">Contactin-associated protein-like 5</fullName>
    </submittedName>
</protein>
<dbReference type="PANTHER" id="PTHR15036">
    <property type="entry name" value="PIKACHURIN-LIKE PROTEIN"/>
    <property type="match status" value="1"/>
</dbReference>
<dbReference type="Pfam" id="PF02210">
    <property type="entry name" value="Laminin_G_2"/>
    <property type="match status" value="4"/>
</dbReference>
<dbReference type="PROSITE" id="PS50026">
    <property type="entry name" value="EGF_3"/>
    <property type="match status" value="2"/>
</dbReference>
<dbReference type="SUPFAM" id="SSF49899">
    <property type="entry name" value="Concanavalin A-like lectins/glucanases"/>
    <property type="match status" value="4"/>
</dbReference>
<dbReference type="OrthoDB" id="26719at2759"/>
<comment type="caution">
    <text evidence="11">Lacks conserved residue(s) required for the propagation of feature annotation.</text>
</comment>
<evidence type="ECO:0000256" key="10">
    <source>
        <dbReference type="ARBA" id="ARBA00023157"/>
    </source>
</evidence>
<evidence type="ECO:0000256" key="5">
    <source>
        <dbReference type="ARBA" id="ARBA00022692"/>
    </source>
</evidence>
<evidence type="ECO:0000256" key="12">
    <source>
        <dbReference type="PROSITE-ProRule" id="PRU00122"/>
    </source>
</evidence>
<evidence type="ECO:0000256" key="3">
    <source>
        <dbReference type="ARBA" id="ARBA00010241"/>
    </source>
</evidence>
<dbReference type="Ensembl" id="ENSSFOT00015011208.2">
    <property type="protein sequence ID" value="ENSSFOP00015011060.2"/>
    <property type="gene ID" value="ENSSFOG00015007166.2"/>
</dbReference>
<dbReference type="RefSeq" id="XP_018591065.2">
    <property type="nucleotide sequence ID" value="XM_018735549.2"/>
</dbReference>
<dbReference type="SUPFAM" id="SSF56496">
    <property type="entry name" value="Fibrinogen C-terminal domain-like"/>
    <property type="match status" value="1"/>
</dbReference>
<dbReference type="SUPFAM" id="SSF57196">
    <property type="entry name" value="EGF/Laminin"/>
    <property type="match status" value="1"/>
</dbReference>
<name>A0A8C9V128_SCLFO</name>
<dbReference type="InterPro" id="IPR050372">
    <property type="entry name" value="Neurexin-related_CASP"/>
</dbReference>
<dbReference type="PROSITE" id="PS51406">
    <property type="entry name" value="FIBRINOGEN_C_2"/>
    <property type="match status" value="1"/>
</dbReference>
<dbReference type="FunFam" id="2.60.120.260:FF:000016">
    <property type="entry name" value="Contactin-associated protein-like 4 isoform 1"/>
    <property type="match status" value="1"/>
</dbReference>
<dbReference type="Gene3D" id="2.60.120.200">
    <property type="match status" value="4"/>
</dbReference>
<dbReference type="InterPro" id="IPR013320">
    <property type="entry name" value="ConA-like_dom_sf"/>
</dbReference>
<evidence type="ECO:0000256" key="4">
    <source>
        <dbReference type="ARBA" id="ARBA00022536"/>
    </source>
</evidence>
<evidence type="ECO:0000313" key="19">
    <source>
        <dbReference type="Ensembl" id="ENSSFOP00015011060.2"/>
    </source>
</evidence>
<feature type="domain" description="F5/8 type C" evidence="15">
    <location>
        <begin position="63"/>
        <end position="209"/>
    </location>
</feature>
<dbReference type="InterPro" id="IPR002181">
    <property type="entry name" value="Fibrinogen_a/b/g_C_dom"/>
</dbReference>
<evidence type="ECO:0000259" key="17">
    <source>
        <dbReference type="PROSITE" id="PS50026"/>
    </source>
</evidence>
<dbReference type="Gene3D" id="2.10.25.10">
    <property type="entry name" value="Laminin"/>
    <property type="match status" value="2"/>
</dbReference>
<evidence type="ECO:0000259" key="18">
    <source>
        <dbReference type="PROSITE" id="PS51406"/>
    </source>
</evidence>
<dbReference type="GeneID" id="108924280"/>
<feature type="compositionally biased region" description="Low complexity" evidence="13">
    <location>
        <begin position="75"/>
        <end position="85"/>
    </location>
</feature>
<dbReference type="KEGG" id="sfm:108924280"/>
<comment type="similarity">
    <text evidence="3">Belongs to the neurexin family.</text>
</comment>
<feature type="disulfide bond" evidence="12">
    <location>
        <begin position="963"/>
        <end position="990"/>
    </location>
</feature>
<dbReference type="PANTHER" id="PTHR15036:SF46">
    <property type="entry name" value="CONTACTIN-ASSOCIATED PROTEIN-LIKE 5"/>
    <property type="match status" value="1"/>
</dbReference>
<dbReference type="Pfam" id="PF00754">
    <property type="entry name" value="F5_F8_type_C"/>
    <property type="match status" value="1"/>
</dbReference>